<dbReference type="EMBL" id="CP023270">
    <property type="protein sequence ID" value="AVJ26354.1"/>
    <property type="molecule type" value="Genomic_DNA"/>
</dbReference>
<dbReference type="OrthoDB" id="4378831at2"/>
<dbReference type="PANTHER" id="PTHR33840">
    <property type="match status" value="1"/>
</dbReference>
<organism evidence="1 2">
    <name type="scientific">Achromobacter spanius</name>
    <dbReference type="NCBI Taxonomy" id="217203"/>
    <lineage>
        <taxon>Bacteria</taxon>
        <taxon>Pseudomonadati</taxon>
        <taxon>Pseudomonadota</taxon>
        <taxon>Betaproteobacteria</taxon>
        <taxon>Burkholderiales</taxon>
        <taxon>Alcaligenaceae</taxon>
        <taxon>Achromobacter</taxon>
    </lineage>
</organism>
<dbReference type="AlphaFoldDB" id="A0A2S0I2Z6"/>
<dbReference type="PANTHER" id="PTHR33840:SF1">
    <property type="entry name" value="TLE1 PHOSPHOLIPASE DOMAIN-CONTAINING PROTEIN"/>
    <property type="match status" value="1"/>
</dbReference>
<evidence type="ECO:0000313" key="2">
    <source>
        <dbReference type="Proteomes" id="UP000239477"/>
    </source>
</evidence>
<evidence type="ECO:0000313" key="1">
    <source>
        <dbReference type="EMBL" id="AVJ26354.1"/>
    </source>
</evidence>
<sequence length="768" mass="86763">MSSDQIPDVDRTPASVLKAMAANEAAYPKDSCTECGITLRMGFFFDGFGRNKDLDEANPTFLSNVSRLWMAHFSEDDENRPNKQHWFPFYYSGLGVELNESAKADVVVRALTIAGGKVADKAISSAQDAAKNITRLDEVPDVDAAGRAKSAVKQSIKDGSFHPMVKAYKDVVKDVQSLPEKTVRIWNALDPERIRNRTKATVRGFWSDFKKNPLKVAWTAGKNAAKATLLEGVPVVRDNAAVAELMGTGVDTRLDAARRQFEEAYQKANAGTEKVVRIEISVFGADRGGVIAKQFINDIVKKYKRRHDTDLAILGKDGAPDAKIVIRFLGLFDSVASIMEENWFLEVIPFTDLIKQTHKDRTLTVPAAVEKAVHFAAAHELRRNQRLDSLEKTRGLQYLYPGSSGDVTGVAPEGSLGTRASLSRVPLREMMNLALAHGAALYSMESLASRDPVLYRMLSLAGSIEDEGQTYHVQELVDAYREIVKYEPGCDFAPHMEVFLRWLAVRYQDPVFRAGMSDPAEAWIQDRDFFTPEQELAEERRRLSMLSREELAKPETTARARELEALANERRERADASRGEAPPQRFLPLWERLEAEYKGLEEAERQDAATEQRRLDMERNHPEQLRTMERWEQDAIAMENMRLGRKPGDADYVQSLPDPFADMKADRAMQQRLLTAWRDARDGKTQLPSKVMTLFDWLVHDAMLSSWPDHLLASTRMYFRVRDKDVFGKTDAKAEMDQRAKDMQNAERVEAMAARNEQNIQQMTPARP</sequence>
<gene>
    <name evidence="1" type="ORF">CLM73_04095</name>
</gene>
<proteinExistence type="predicted"/>
<accession>A0A2S0I2Z6</accession>
<dbReference type="Proteomes" id="UP000239477">
    <property type="component" value="Chromosome"/>
</dbReference>
<name>A0A2S0I2Z6_9BURK</name>
<reference evidence="1 2" key="1">
    <citation type="submission" date="2017-09" db="EMBL/GenBank/DDBJ databases">
        <title>Genomic, metabolic, and phenotypic characteristics of bacterial isolates from the natural microbiome of the model nematode Caenorhabditis elegans.</title>
        <authorList>
            <person name="Zimmermann J."/>
            <person name="Obeng N."/>
            <person name="Yang W."/>
            <person name="Obeng O."/>
            <person name="Kissoyan K."/>
            <person name="Pees B."/>
            <person name="Dirksen P."/>
            <person name="Hoppner M."/>
            <person name="Franke A."/>
            <person name="Rosenstiel P."/>
            <person name="Leippe M."/>
            <person name="Dierking K."/>
            <person name="Kaleta C."/>
            <person name="Schulenburg H."/>
        </authorList>
    </citation>
    <scope>NUCLEOTIDE SEQUENCE [LARGE SCALE GENOMIC DNA]</scope>
    <source>
        <strain evidence="1 2">MYb73</strain>
    </source>
</reference>
<protein>
    <submittedName>
        <fullName evidence="1">Uncharacterized protein</fullName>
    </submittedName>
</protein>
<keyword evidence="2" id="KW-1185">Reference proteome</keyword>
<dbReference type="RefSeq" id="WP_105237414.1">
    <property type="nucleotide sequence ID" value="NZ_CP023270.1"/>
</dbReference>